<dbReference type="Pfam" id="PF02810">
    <property type="entry name" value="SEC-C"/>
    <property type="match status" value="1"/>
</dbReference>
<protein>
    <submittedName>
        <fullName evidence="2">SEC-C motif-containing protein</fullName>
    </submittedName>
</protein>
<feature type="coiled-coil region" evidence="1">
    <location>
        <begin position="206"/>
        <end position="233"/>
    </location>
</feature>
<reference evidence="2 3" key="1">
    <citation type="submission" date="2016-11" db="EMBL/GenBank/DDBJ databases">
        <authorList>
            <person name="Jaros S."/>
            <person name="Januszkiewicz K."/>
            <person name="Wedrychowicz H."/>
        </authorList>
    </citation>
    <scope>NUCLEOTIDE SEQUENCE [LARGE SCALE GENOMIC DNA]</scope>
    <source>
        <strain evidence="2 3">DSM 17918</strain>
    </source>
</reference>
<sequence length="307" mass="36324">MDKIFDIDRNGECICGSGKKYKKCCFPLIDKIDTTLLKTIEKEETITSYGREFIHIVSVLYGVKLEEESQNSPDLEELAKIILEVWDERDKIFDEEKGRFAVKATVEELIDRIGKIVEKKETLKHFRVPVDFLVNTDLQTEEEVVRLLEKLSESLLLEDYLLDLAYSLRNEEYSREEIKTVFVWILLAAKNNGMKDFMIPVLKVTIDELNTAKAKFKEIIDKASDKKEDDEQRFLEMLEIYQEYPIFEEYMARKLLMEFEDDLEKILACVDFNIPFYAIYAFYLRLFTNIADVLYNKRRRFESDPIQ</sequence>
<dbReference type="EMBL" id="FQVH01000023">
    <property type="protein sequence ID" value="SHF44775.1"/>
    <property type="molecule type" value="Genomic_DNA"/>
</dbReference>
<dbReference type="Proteomes" id="UP000184088">
    <property type="component" value="Unassembled WGS sequence"/>
</dbReference>
<dbReference type="InterPro" id="IPR004027">
    <property type="entry name" value="SEC_C_motif"/>
</dbReference>
<dbReference type="SUPFAM" id="SSF103642">
    <property type="entry name" value="Sec-C motif"/>
    <property type="match status" value="1"/>
</dbReference>
<evidence type="ECO:0000313" key="2">
    <source>
        <dbReference type="EMBL" id="SHF44775.1"/>
    </source>
</evidence>
<organism evidence="2 3">
    <name type="scientific">Caldanaerobius fijiensis DSM 17918</name>
    <dbReference type="NCBI Taxonomy" id="1121256"/>
    <lineage>
        <taxon>Bacteria</taxon>
        <taxon>Bacillati</taxon>
        <taxon>Bacillota</taxon>
        <taxon>Clostridia</taxon>
        <taxon>Thermoanaerobacterales</taxon>
        <taxon>Thermoanaerobacteraceae</taxon>
        <taxon>Caldanaerobius</taxon>
    </lineage>
</organism>
<gene>
    <name evidence="2" type="ORF">SAMN02746089_01933</name>
</gene>
<dbReference type="AlphaFoldDB" id="A0A1M5BQS0"/>
<dbReference type="OrthoDB" id="6399948at2"/>
<accession>A0A1M5BQS0</accession>
<dbReference type="RefSeq" id="WP_073344631.1">
    <property type="nucleotide sequence ID" value="NZ_FQVH01000023.1"/>
</dbReference>
<keyword evidence="3" id="KW-1185">Reference proteome</keyword>
<evidence type="ECO:0000256" key="1">
    <source>
        <dbReference type="SAM" id="Coils"/>
    </source>
</evidence>
<evidence type="ECO:0000313" key="3">
    <source>
        <dbReference type="Proteomes" id="UP000184088"/>
    </source>
</evidence>
<proteinExistence type="predicted"/>
<dbReference type="Gene3D" id="3.10.450.50">
    <property type="match status" value="1"/>
</dbReference>
<dbReference type="STRING" id="1121256.SAMN02746089_01933"/>
<name>A0A1M5BQS0_9THEO</name>
<keyword evidence="1" id="KW-0175">Coiled coil</keyword>